<dbReference type="EMBL" id="JACOPO010000001">
    <property type="protein sequence ID" value="MBC5721600.1"/>
    <property type="molecule type" value="Genomic_DNA"/>
</dbReference>
<protein>
    <submittedName>
        <fullName evidence="2">Uncharacterized protein</fullName>
    </submittedName>
</protein>
<keyword evidence="3" id="KW-1185">Reference proteome</keyword>
<proteinExistence type="predicted"/>
<reference evidence="2" key="1">
    <citation type="submission" date="2020-08" db="EMBL/GenBank/DDBJ databases">
        <title>Genome public.</title>
        <authorList>
            <person name="Liu C."/>
            <person name="Sun Q."/>
        </authorList>
    </citation>
    <scope>NUCLEOTIDE SEQUENCE</scope>
    <source>
        <strain evidence="2">NSJ-23</strain>
    </source>
</reference>
<evidence type="ECO:0000313" key="3">
    <source>
        <dbReference type="Proteomes" id="UP000628736"/>
    </source>
</evidence>
<feature type="compositionally biased region" description="Basic residues" evidence="1">
    <location>
        <begin position="120"/>
        <end position="129"/>
    </location>
</feature>
<evidence type="ECO:0000256" key="1">
    <source>
        <dbReference type="SAM" id="MobiDB-lite"/>
    </source>
</evidence>
<feature type="region of interest" description="Disordered" evidence="1">
    <location>
        <begin position="63"/>
        <end position="129"/>
    </location>
</feature>
<dbReference type="Proteomes" id="UP000628736">
    <property type="component" value="Unassembled WGS sequence"/>
</dbReference>
<comment type="caution">
    <text evidence="2">The sequence shown here is derived from an EMBL/GenBank/DDBJ whole genome shotgun (WGS) entry which is preliminary data.</text>
</comment>
<evidence type="ECO:0000313" key="2">
    <source>
        <dbReference type="EMBL" id="MBC5721600.1"/>
    </source>
</evidence>
<gene>
    <name evidence="2" type="ORF">H8S11_02010</name>
</gene>
<dbReference type="RefSeq" id="WP_186852000.1">
    <property type="nucleotide sequence ID" value="NZ_JACOPO010000001.1"/>
</dbReference>
<dbReference type="AlphaFoldDB" id="A0A8J6IX37"/>
<accession>A0A8J6IX37</accession>
<name>A0A8J6IX37_9FIRM</name>
<sequence length="129" mass="14379">MKREETVEEVEKNTEWERHTPRLPLSRQKEFKQIRNTVIEETLRLNDDAAAFDPTVPEEFLSEQNIPEANPVGEASPESELPVETGDIGEDSGETLKHRGRPKLSSAIDGTVPGGTPVFVRRRGTAPGF</sequence>
<organism evidence="2 3">
    <name type="scientific">Flintibacter hominis</name>
    <dbReference type="NCBI Taxonomy" id="2763048"/>
    <lineage>
        <taxon>Bacteria</taxon>
        <taxon>Bacillati</taxon>
        <taxon>Bacillota</taxon>
        <taxon>Clostridia</taxon>
        <taxon>Eubacteriales</taxon>
        <taxon>Flintibacter</taxon>
    </lineage>
</organism>